<evidence type="ECO:0000313" key="1">
    <source>
        <dbReference type="EMBL" id="QKE93836.1"/>
    </source>
</evidence>
<protein>
    <submittedName>
        <fullName evidence="1">Uncharacterized protein</fullName>
    </submittedName>
</protein>
<name>A0A6M8I057_9PROT</name>
<keyword evidence="1" id="KW-0614">Plasmid</keyword>
<dbReference type="KEGG" id="lck:HN018_27215"/>
<sequence length="76" mass="8280">MGAPVKITRDEFKASELRAASANSADGAQVRRILALALVLEAWSRCEAASLNGMDHQTLSDWVHRCIATTRRASRA</sequence>
<dbReference type="EMBL" id="CP053712">
    <property type="protein sequence ID" value="QKE93836.1"/>
    <property type="molecule type" value="Genomic_DNA"/>
</dbReference>
<proteinExistence type="predicted"/>
<geneLocation type="plasmid" evidence="1 2">
    <name>unnamed5</name>
</geneLocation>
<reference evidence="1 2" key="1">
    <citation type="journal article" date="2014" name="World J. Microbiol. Biotechnol.">
        <title>Biodiversity and physiological characteristics of Antarctic and Arctic lichens-associated bacteria.</title>
        <authorList>
            <person name="Lee Y.M."/>
            <person name="Kim E.H."/>
            <person name="Lee H.K."/>
            <person name="Hong S.G."/>
        </authorList>
    </citation>
    <scope>NUCLEOTIDE SEQUENCE [LARGE SCALE GENOMIC DNA]</scope>
    <source>
        <strain evidence="1 2">PAMC 26569</strain>
        <plasmid evidence="1">unnamed5</plasmid>
    </source>
</reference>
<organism evidence="1 2">
    <name type="scientific">Lichenicola cladoniae</name>
    <dbReference type="NCBI Taxonomy" id="1484109"/>
    <lineage>
        <taxon>Bacteria</taxon>
        <taxon>Pseudomonadati</taxon>
        <taxon>Pseudomonadota</taxon>
        <taxon>Alphaproteobacteria</taxon>
        <taxon>Acetobacterales</taxon>
        <taxon>Acetobacteraceae</taxon>
        <taxon>Lichenicola</taxon>
    </lineage>
</organism>
<dbReference type="Proteomes" id="UP000500767">
    <property type="component" value="Plasmid unnamed5"/>
</dbReference>
<accession>A0A6M8I057</accession>
<dbReference type="AlphaFoldDB" id="A0A6M8I057"/>
<keyword evidence="2" id="KW-1185">Reference proteome</keyword>
<evidence type="ECO:0000313" key="2">
    <source>
        <dbReference type="Proteomes" id="UP000500767"/>
    </source>
</evidence>
<gene>
    <name evidence="1" type="ORF">HN018_27215</name>
</gene>